<dbReference type="PANTHER" id="PTHR33376:SF4">
    <property type="entry name" value="SIALIC ACID-BINDING PERIPLASMIC PROTEIN SIAP"/>
    <property type="match status" value="1"/>
</dbReference>
<evidence type="ECO:0000256" key="1">
    <source>
        <dbReference type="ARBA" id="ARBA00022729"/>
    </source>
</evidence>
<keyword evidence="1 2" id="KW-0732">Signal</keyword>
<proteinExistence type="predicted"/>
<dbReference type="Proteomes" id="UP000698963">
    <property type="component" value="Unassembled WGS sequence"/>
</dbReference>
<dbReference type="InterPro" id="IPR018389">
    <property type="entry name" value="DctP_fam"/>
</dbReference>
<feature type="chain" id="PRO_5037387282" evidence="2">
    <location>
        <begin position="25"/>
        <end position="331"/>
    </location>
</feature>
<reference evidence="3" key="2">
    <citation type="submission" date="2021-09" db="EMBL/GenBank/DDBJ databases">
        <authorList>
            <person name="Gilroy R."/>
        </authorList>
    </citation>
    <scope>NUCLEOTIDE SEQUENCE</scope>
    <source>
        <strain evidence="3">ChiGjej2B2-19336</strain>
    </source>
</reference>
<reference evidence="3" key="1">
    <citation type="journal article" date="2021" name="PeerJ">
        <title>Extensive microbial diversity within the chicken gut microbiome revealed by metagenomics and culture.</title>
        <authorList>
            <person name="Gilroy R."/>
            <person name="Ravi A."/>
            <person name="Getino M."/>
            <person name="Pursley I."/>
            <person name="Horton D.L."/>
            <person name="Alikhan N.F."/>
            <person name="Baker D."/>
            <person name="Gharbi K."/>
            <person name="Hall N."/>
            <person name="Watson M."/>
            <person name="Adriaenssens E.M."/>
            <person name="Foster-Nyarko E."/>
            <person name="Jarju S."/>
            <person name="Secka A."/>
            <person name="Antonio M."/>
            <person name="Oren A."/>
            <person name="Chaudhuri R.R."/>
            <person name="La Ragione R."/>
            <person name="Hildebrand F."/>
            <person name="Pallen M.J."/>
        </authorList>
    </citation>
    <scope>NUCLEOTIDE SEQUENCE</scope>
    <source>
        <strain evidence="3">ChiGjej2B2-19336</strain>
    </source>
</reference>
<dbReference type="GO" id="GO:0055085">
    <property type="term" value="P:transmembrane transport"/>
    <property type="evidence" value="ECO:0007669"/>
    <property type="project" value="InterPro"/>
</dbReference>
<dbReference type="EMBL" id="DYZA01000009">
    <property type="protein sequence ID" value="HJD96088.1"/>
    <property type="molecule type" value="Genomic_DNA"/>
</dbReference>
<gene>
    <name evidence="3" type="ORF">K8W16_00345</name>
</gene>
<dbReference type="PROSITE" id="PS51257">
    <property type="entry name" value="PROKAR_LIPOPROTEIN"/>
    <property type="match status" value="1"/>
</dbReference>
<evidence type="ECO:0000256" key="2">
    <source>
        <dbReference type="SAM" id="SignalP"/>
    </source>
</evidence>
<dbReference type="Pfam" id="PF03480">
    <property type="entry name" value="DctP"/>
    <property type="match status" value="1"/>
</dbReference>
<dbReference type="NCBIfam" id="NF037995">
    <property type="entry name" value="TRAP_S1"/>
    <property type="match status" value="1"/>
</dbReference>
<dbReference type="AlphaFoldDB" id="A0A921AUR8"/>
<name>A0A921AUR8_9BACT</name>
<protein>
    <submittedName>
        <fullName evidence="3">TRAP transporter substrate-binding protein</fullName>
    </submittedName>
</protein>
<comment type="caution">
    <text evidence="3">The sequence shown here is derived from an EMBL/GenBank/DDBJ whole genome shotgun (WGS) entry which is preliminary data.</text>
</comment>
<evidence type="ECO:0000313" key="4">
    <source>
        <dbReference type="Proteomes" id="UP000698963"/>
    </source>
</evidence>
<dbReference type="CDD" id="cd13603">
    <property type="entry name" value="PBP2_TRAP_Siap_TeaA_like"/>
    <property type="match status" value="1"/>
</dbReference>
<dbReference type="InterPro" id="IPR038404">
    <property type="entry name" value="TRAP_DctP_sf"/>
</dbReference>
<sequence>MRGILSFSLGIAMACCLNTAPANAATTVKVSVVTNNGDVLVTAMQDTFTKFIEEKSKGRYKVDTYFGGALGGCDSVFQGVQFGTINIAIDSTSNLSQFAPELAVVDMPFLMPTEKDLRKITEGPYSKKFMKYLDKTGVKTVALIFSTYRPLVSLNHWETLEDIQGQKFRSTASKTHMAAISSLGMTPTPMPPTEMVTGIQQGVVGGSDTEILGIINYRFCDVAKNVLIADHIPVIFVLYCSASWYDSLSDEDKALFDEAFQAYYAETQRVYAEKAAWTLRECKEKYGMNVTYLSPEEKKRWIEKSKTAYESLSPAQTAVCEEIREALKSRI</sequence>
<dbReference type="PANTHER" id="PTHR33376">
    <property type="match status" value="1"/>
</dbReference>
<evidence type="ECO:0000313" key="3">
    <source>
        <dbReference type="EMBL" id="HJD96088.1"/>
    </source>
</evidence>
<accession>A0A921AUR8</accession>
<dbReference type="Gene3D" id="3.40.190.170">
    <property type="entry name" value="Bacterial extracellular solute-binding protein, family 7"/>
    <property type="match status" value="1"/>
</dbReference>
<organism evidence="3 4">
    <name type="scientific">Mailhella massiliensis</name>
    <dbReference type="NCBI Taxonomy" id="1903261"/>
    <lineage>
        <taxon>Bacteria</taxon>
        <taxon>Pseudomonadati</taxon>
        <taxon>Thermodesulfobacteriota</taxon>
        <taxon>Desulfovibrionia</taxon>
        <taxon>Desulfovibrionales</taxon>
        <taxon>Desulfovibrionaceae</taxon>
        <taxon>Mailhella</taxon>
    </lineage>
</organism>
<dbReference type="RefSeq" id="WP_304120167.1">
    <property type="nucleotide sequence ID" value="NZ_DYZA01000009.1"/>
</dbReference>
<feature type="signal peptide" evidence="2">
    <location>
        <begin position="1"/>
        <end position="24"/>
    </location>
</feature>